<protein>
    <recommendedName>
        <fullName evidence="1">Antitoxin SocA-like Panacea domain-containing protein</fullName>
    </recommendedName>
</protein>
<organism evidence="2 3">
    <name type="scientific">Methanobrevibacter ruminantium (strain ATCC 35063 / DSM 1093 / JCM 13430 / OCM 146 / M1)</name>
    <name type="common">Methanobacterium ruminantium</name>
    <dbReference type="NCBI Taxonomy" id="634498"/>
    <lineage>
        <taxon>Archaea</taxon>
        <taxon>Methanobacteriati</taxon>
        <taxon>Methanobacteriota</taxon>
        <taxon>Methanomada group</taxon>
        <taxon>Methanobacteria</taxon>
        <taxon>Methanobacteriales</taxon>
        <taxon>Methanobacteriaceae</taxon>
        <taxon>Methanobrevibacter</taxon>
    </lineage>
</organism>
<dbReference type="HOGENOM" id="CLU_1656895_0_0_2"/>
<evidence type="ECO:0000313" key="3">
    <source>
        <dbReference type="Proteomes" id="UP000008680"/>
    </source>
</evidence>
<dbReference type="OrthoDB" id="77772at2157"/>
<accession>D3E1S8</accession>
<name>D3E1S8_METRM</name>
<gene>
    <name evidence="2" type="ordered locus">mru_0638</name>
</gene>
<dbReference type="GeneID" id="8770285"/>
<sequence>MDFNKEKFKMVLQYIIYKCGIKNTVGRTVLHKLLYFSDFNYFELYNKSLTNECYRKLARGPVPVHFESVVEELIDEKKISLKNRRLPCGKLMNRYFSLEKPEIDLKEDELAVIDEVIKDLSHMNGKMIGEYSLKDMPVKQAHDNGSIDYNLVFSRSLQYSKRTDD</sequence>
<dbReference type="InterPro" id="IPR025272">
    <property type="entry name" value="SocA_Panacea"/>
</dbReference>
<evidence type="ECO:0000313" key="2">
    <source>
        <dbReference type="EMBL" id="ADC46489.1"/>
    </source>
</evidence>
<dbReference type="eggNOG" id="ENOG502N59V">
    <property type="taxonomic scope" value="Archaea"/>
</dbReference>
<dbReference type="AlphaFoldDB" id="D3E1S8"/>
<dbReference type="PATRIC" id="fig|634498.28.peg.640"/>
<keyword evidence="3" id="KW-1185">Reference proteome</keyword>
<dbReference type="KEGG" id="mru:mru_0638"/>
<proteinExistence type="predicted"/>
<dbReference type="Pfam" id="PF13274">
    <property type="entry name" value="SocA_Panacea"/>
    <property type="match status" value="1"/>
</dbReference>
<dbReference type="STRING" id="634498.mru_0638"/>
<dbReference type="RefSeq" id="WP_012955440.1">
    <property type="nucleotide sequence ID" value="NC_013790.1"/>
</dbReference>
<feature type="domain" description="Antitoxin SocA-like Panacea" evidence="1">
    <location>
        <begin position="30"/>
        <end position="135"/>
    </location>
</feature>
<dbReference type="EMBL" id="CP001719">
    <property type="protein sequence ID" value="ADC46489.1"/>
    <property type="molecule type" value="Genomic_DNA"/>
</dbReference>
<dbReference type="Proteomes" id="UP000008680">
    <property type="component" value="Chromosome"/>
</dbReference>
<evidence type="ECO:0000259" key="1">
    <source>
        <dbReference type="Pfam" id="PF13274"/>
    </source>
</evidence>
<reference evidence="2 3" key="1">
    <citation type="journal article" date="2010" name="PLoS ONE">
        <title>The genome sequence of the rumen methanogen Methanobrevibacter ruminantium reveals new possibilities for controlling ruminant methane emissions.</title>
        <authorList>
            <person name="Leahy S.C."/>
            <person name="Kelly W.J."/>
            <person name="Altermann E."/>
            <person name="Ronimus R.S."/>
            <person name="Yeoman C.J."/>
            <person name="Pacheco D.M."/>
            <person name="Li D."/>
            <person name="Kong Z."/>
            <person name="McTavish S."/>
            <person name="Sang C."/>
            <person name="Lambie S.C."/>
            <person name="Janssen P.H."/>
            <person name="Dey D."/>
            <person name="Attwood G.T."/>
        </authorList>
    </citation>
    <scope>NUCLEOTIDE SEQUENCE [LARGE SCALE GENOMIC DNA]</scope>
    <source>
        <strain evidence="3">ATCC 35063 / DSM 1093 / JCM 13430 / OCM 146 / M1</strain>
    </source>
</reference>